<accession>A0A367FBC2</accession>
<organism evidence="2 3">
    <name type="scientific">Sphaerisporangium album</name>
    <dbReference type="NCBI Taxonomy" id="509200"/>
    <lineage>
        <taxon>Bacteria</taxon>
        <taxon>Bacillati</taxon>
        <taxon>Actinomycetota</taxon>
        <taxon>Actinomycetes</taxon>
        <taxon>Streptosporangiales</taxon>
        <taxon>Streptosporangiaceae</taxon>
        <taxon>Sphaerisporangium</taxon>
    </lineage>
</organism>
<dbReference type="EMBL" id="QOIL01000018">
    <property type="protein sequence ID" value="RCG26870.1"/>
    <property type="molecule type" value="Genomic_DNA"/>
</dbReference>
<evidence type="ECO:0000313" key="3">
    <source>
        <dbReference type="Proteomes" id="UP000253094"/>
    </source>
</evidence>
<dbReference type="Gene3D" id="3.10.180.10">
    <property type="entry name" value="2,3-Dihydroxybiphenyl 1,2-Dioxygenase, domain 1"/>
    <property type="match status" value="1"/>
</dbReference>
<dbReference type="Pfam" id="PF00903">
    <property type="entry name" value="Glyoxalase"/>
    <property type="match status" value="1"/>
</dbReference>
<dbReference type="InterPro" id="IPR037523">
    <property type="entry name" value="VOC_core"/>
</dbReference>
<dbReference type="Proteomes" id="UP000253094">
    <property type="component" value="Unassembled WGS sequence"/>
</dbReference>
<protein>
    <submittedName>
        <fullName evidence="2">VOC family protein</fullName>
    </submittedName>
</protein>
<reference evidence="2 3" key="1">
    <citation type="submission" date="2018-06" db="EMBL/GenBank/DDBJ databases">
        <title>Sphaerisporangium craniellae sp. nov., isolated from a marine sponge in the South China Sea.</title>
        <authorList>
            <person name="Li L."/>
        </authorList>
    </citation>
    <scope>NUCLEOTIDE SEQUENCE [LARGE SCALE GENOMIC DNA]</scope>
    <source>
        <strain evidence="2 3">CCTCC AA 208026</strain>
    </source>
</reference>
<dbReference type="SUPFAM" id="SSF54593">
    <property type="entry name" value="Glyoxalase/Bleomycin resistance protein/Dihydroxybiphenyl dioxygenase"/>
    <property type="match status" value="1"/>
</dbReference>
<name>A0A367FBC2_9ACTN</name>
<gene>
    <name evidence="2" type="ORF">DQ384_28770</name>
</gene>
<dbReference type="InterPro" id="IPR004360">
    <property type="entry name" value="Glyas_Fos-R_dOase_dom"/>
</dbReference>
<dbReference type="CDD" id="cd08351">
    <property type="entry name" value="ChaP_like"/>
    <property type="match status" value="1"/>
</dbReference>
<evidence type="ECO:0000259" key="1">
    <source>
        <dbReference type="PROSITE" id="PS51819"/>
    </source>
</evidence>
<feature type="domain" description="VOC" evidence="1">
    <location>
        <begin position="4"/>
        <end position="122"/>
    </location>
</feature>
<dbReference type="InterPro" id="IPR029068">
    <property type="entry name" value="Glyas_Bleomycin-R_OHBP_Dase"/>
</dbReference>
<dbReference type="AlphaFoldDB" id="A0A367FBC2"/>
<keyword evidence="3" id="KW-1185">Reference proteome</keyword>
<dbReference type="PROSITE" id="PS51819">
    <property type="entry name" value="VOC"/>
    <property type="match status" value="1"/>
</dbReference>
<evidence type="ECO:0000313" key="2">
    <source>
        <dbReference type="EMBL" id="RCG26870.1"/>
    </source>
</evidence>
<comment type="caution">
    <text evidence="2">The sequence shown here is derived from an EMBL/GenBank/DDBJ whole genome shotgun (WGS) entry which is preliminary data.</text>
</comment>
<dbReference type="RefSeq" id="WP_114032001.1">
    <property type="nucleotide sequence ID" value="NZ_QOIL01000018.1"/>
</dbReference>
<proteinExistence type="predicted"/>
<dbReference type="OrthoDB" id="9810341at2"/>
<sequence length="128" mass="13613">MSVQLNHTIVHAADKGASAAFLARILGLDVGAPYGPFLPVETSNGVTLDFADSPAASITPQHYAFLVSEGEFDAIFARVREAGLDYWAGPRHQGPGRFNHNDGGRGVYFDDPDGHSLEIITRPYGSGG</sequence>